<feature type="chain" id="PRO_5035437389" evidence="1">
    <location>
        <begin position="24"/>
        <end position="126"/>
    </location>
</feature>
<proteinExistence type="predicted"/>
<evidence type="ECO:0000313" key="3">
    <source>
        <dbReference type="Proteomes" id="UP000813444"/>
    </source>
</evidence>
<comment type="caution">
    <text evidence="2">The sequence shown here is derived from an EMBL/GenBank/DDBJ whole genome shotgun (WGS) entry which is preliminary data.</text>
</comment>
<evidence type="ECO:0000313" key="2">
    <source>
        <dbReference type="EMBL" id="KAH7329296.1"/>
    </source>
</evidence>
<sequence length="126" mass="13864">MYNSLTPAGALALFLALNTAVQATPTLQTPADPLAGKTISEVRWEVQAFPGGEILQMNGTVEEVWDKLVAINPSYIKDWGIEDRTAPINDLEVDEFTISKRTDFTDAKLICSNYYASAAKIREGIR</sequence>
<organism evidence="2 3">
    <name type="scientific">Stachybotrys elegans</name>
    <dbReference type="NCBI Taxonomy" id="80388"/>
    <lineage>
        <taxon>Eukaryota</taxon>
        <taxon>Fungi</taxon>
        <taxon>Dikarya</taxon>
        <taxon>Ascomycota</taxon>
        <taxon>Pezizomycotina</taxon>
        <taxon>Sordariomycetes</taxon>
        <taxon>Hypocreomycetidae</taxon>
        <taxon>Hypocreales</taxon>
        <taxon>Stachybotryaceae</taxon>
        <taxon>Stachybotrys</taxon>
    </lineage>
</organism>
<evidence type="ECO:0000256" key="1">
    <source>
        <dbReference type="SAM" id="SignalP"/>
    </source>
</evidence>
<dbReference type="AlphaFoldDB" id="A0A8K0WYV9"/>
<keyword evidence="3" id="KW-1185">Reference proteome</keyword>
<dbReference type="Proteomes" id="UP000813444">
    <property type="component" value="Unassembled WGS sequence"/>
</dbReference>
<keyword evidence="1" id="KW-0732">Signal</keyword>
<dbReference type="OrthoDB" id="3552888at2759"/>
<name>A0A8K0WYV9_9HYPO</name>
<reference evidence="2" key="1">
    <citation type="journal article" date="2021" name="Nat. Commun.">
        <title>Genetic determinants of endophytism in the Arabidopsis root mycobiome.</title>
        <authorList>
            <person name="Mesny F."/>
            <person name="Miyauchi S."/>
            <person name="Thiergart T."/>
            <person name="Pickel B."/>
            <person name="Atanasova L."/>
            <person name="Karlsson M."/>
            <person name="Huettel B."/>
            <person name="Barry K.W."/>
            <person name="Haridas S."/>
            <person name="Chen C."/>
            <person name="Bauer D."/>
            <person name="Andreopoulos W."/>
            <person name="Pangilinan J."/>
            <person name="LaButti K."/>
            <person name="Riley R."/>
            <person name="Lipzen A."/>
            <person name="Clum A."/>
            <person name="Drula E."/>
            <person name="Henrissat B."/>
            <person name="Kohler A."/>
            <person name="Grigoriev I.V."/>
            <person name="Martin F.M."/>
            <person name="Hacquard S."/>
        </authorList>
    </citation>
    <scope>NUCLEOTIDE SEQUENCE</scope>
    <source>
        <strain evidence="2">MPI-CAGE-CH-0235</strain>
    </source>
</reference>
<accession>A0A8K0WYV9</accession>
<dbReference type="EMBL" id="JAGPNK010000001">
    <property type="protein sequence ID" value="KAH7329296.1"/>
    <property type="molecule type" value="Genomic_DNA"/>
</dbReference>
<protein>
    <submittedName>
        <fullName evidence="2">Uncharacterized protein</fullName>
    </submittedName>
</protein>
<gene>
    <name evidence="2" type="ORF">B0I35DRAFT_404537</name>
</gene>
<feature type="signal peptide" evidence="1">
    <location>
        <begin position="1"/>
        <end position="23"/>
    </location>
</feature>